<dbReference type="CDD" id="cd00293">
    <property type="entry name" value="USP-like"/>
    <property type="match status" value="1"/>
</dbReference>
<dbReference type="Gene3D" id="3.40.50.12370">
    <property type="match status" value="1"/>
</dbReference>
<dbReference type="EMBL" id="JBHZOL010000085">
    <property type="protein sequence ID" value="MFE4107320.1"/>
    <property type="molecule type" value="Genomic_DNA"/>
</dbReference>
<organism evidence="3 4">
    <name type="scientific">Almyronema epifaneia S1</name>
    <dbReference type="NCBI Taxonomy" id="2991925"/>
    <lineage>
        <taxon>Bacteria</taxon>
        <taxon>Bacillati</taxon>
        <taxon>Cyanobacteriota</taxon>
        <taxon>Cyanophyceae</taxon>
        <taxon>Nodosilineales</taxon>
        <taxon>Nodosilineaceae</taxon>
        <taxon>Almyronema</taxon>
        <taxon>Almyronema epifaneia</taxon>
    </lineage>
</organism>
<evidence type="ECO:0000259" key="2">
    <source>
        <dbReference type="Pfam" id="PF00582"/>
    </source>
</evidence>
<protein>
    <submittedName>
        <fullName evidence="3">Universal stress protein</fullName>
    </submittedName>
</protein>
<comment type="caution">
    <text evidence="3">The sequence shown here is derived from an EMBL/GenBank/DDBJ whole genome shotgun (WGS) entry which is preliminary data.</text>
</comment>
<dbReference type="PANTHER" id="PTHR46268:SF6">
    <property type="entry name" value="UNIVERSAL STRESS PROTEIN UP12"/>
    <property type="match status" value="1"/>
</dbReference>
<dbReference type="SUPFAM" id="SSF52402">
    <property type="entry name" value="Adenine nucleotide alpha hydrolases-like"/>
    <property type="match status" value="1"/>
</dbReference>
<proteinExistence type="inferred from homology"/>
<feature type="domain" description="UspA" evidence="2">
    <location>
        <begin position="7"/>
        <end position="141"/>
    </location>
</feature>
<dbReference type="InterPro" id="IPR006016">
    <property type="entry name" value="UspA"/>
</dbReference>
<dbReference type="PRINTS" id="PR01438">
    <property type="entry name" value="UNVRSLSTRESS"/>
</dbReference>
<gene>
    <name evidence="3" type="ORF">ACFVKH_13585</name>
</gene>
<name>A0ABW6IIA8_9CYAN</name>
<sequence length="142" mass="16047">MTLFLQERILVPVDFSEEAFRALDDTLEFVGDPTKIHVLHVLPPLEATDPGVVWETIDNQSRRQSVEKAFYEKRASETDSKLHFKVVVGNASSEIIDYATQNDINLIVIPSHGRTGIARFFLGSVAERVVRFSHCPVLVLRQ</sequence>
<dbReference type="InterPro" id="IPR006015">
    <property type="entry name" value="Universal_stress_UspA"/>
</dbReference>
<dbReference type="RefSeq" id="WP_377965917.1">
    <property type="nucleotide sequence ID" value="NZ_JBHZOL010000085.1"/>
</dbReference>
<comment type="similarity">
    <text evidence="1">Belongs to the universal stress protein A family.</text>
</comment>
<dbReference type="PANTHER" id="PTHR46268">
    <property type="entry name" value="STRESS RESPONSE PROTEIN NHAX"/>
    <property type="match status" value="1"/>
</dbReference>
<keyword evidence="4" id="KW-1185">Reference proteome</keyword>
<dbReference type="Pfam" id="PF00582">
    <property type="entry name" value="Usp"/>
    <property type="match status" value="1"/>
</dbReference>
<evidence type="ECO:0000313" key="3">
    <source>
        <dbReference type="EMBL" id="MFE4107320.1"/>
    </source>
</evidence>
<dbReference type="Proteomes" id="UP001600165">
    <property type="component" value="Unassembled WGS sequence"/>
</dbReference>
<accession>A0ABW6IIA8</accession>
<evidence type="ECO:0000256" key="1">
    <source>
        <dbReference type="ARBA" id="ARBA00008791"/>
    </source>
</evidence>
<reference evidence="3 4" key="1">
    <citation type="submission" date="2024-10" db="EMBL/GenBank/DDBJ databases">
        <authorList>
            <person name="Ratan Roy A."/>
            <person name="Morales Sandoval P.H."/>
            <person name="De Los Santos Villalobos S."/>
            <person name="Chakraborty S."/>
            <person name="Mukherjee J."/>
        </authorList>
    </citation>
    <scope>NUCLEOTIDE SEQUENCE [LARGE SCALE GENOMIC DNA]</scope>
    <source>
        <strain evidence="3 4">S1</strain>
    </source>
</reference>
<evidence type="ECO:0000313" key="4">
    <source>
        <dbReference type="Proteomes" id="UP001600165"/>
    </source>
</evidence>